<keyword evidence="3" id="KW-1185">Reference proteome</keyword>
<proteinExistence type="predicted"/>
<name>A0ABP6KYR1_9ACTN</name>
<dbReference type="SUPFAM" id="SSF53067">
    <property type="entry name" value="Actin-like ATPase domain"/>
    <property type="match status" value="2"/>
</dbReference>
<evidence type="ECO:0000313" key="2">
    <source>
        <dbReference type="EMBL" id="GAA3023631.1"/>
    </source>
</evidence>
<comment type="caution">
    <text evidence="2">The sequence shown here is derived from an EMBL/GenBank/DDBJ whole genome shotgun (WGS) entry which is preliminary data.</text>
</comment>
<feature type="domain" description="Gcp-like" evidence="1">
    <location>
        <begin position="44"/>
        <end position="143"/>
    </location>
</feature>
<dbReference type="InterPro" id="IPR043129">
    <property type="entry name" value="ATPase_NBD"/>
</dbReference>
<dbReference type="Pfam" id="PF00814">
    <property type="entry name" value="TsaD"/>
    <property type="match status" value="1"/>
</dbReference>
<dbReference type="InterPro" id="IPR000905">
    <property type="entry name" value="Gcp-like_dom"/>
</dbReference>
<organism evidence="2 3">
    <name type="scientific">Gordonia defluvii</name>
    <dbReference type="NCBI Taxonomy" id="283718"/>
    <lineage>
        <taxon>Bacteria</taxon>
        <taxon>Bacillati</taxon>
        <taxon>Actinomycetota</taxon>
        <taxon>Actinomycetes</taxon>
        <taxon>Mycobacteriales</taxon>
        <taxon>Gordoniaceae</taxon>
        <taxon>Gordonia</taxon>
    </lineage>
</organism>
<gene>
    <name evidence="2" type="primary">tsaB</name>
    <name evidence="2" type="ORF">GCM10010528_02090</name>
</gene>
<protein>
    <submittedName>
        <fullName evidence="2">tRNA (Adenosine(37)-N6)-threonylcarbamoyltransferase complex dimerization subunit type 1 TsaB</fullName>
    </submittedName>
</protein>
<evidence type="ECO:0000313" key="3">
    <source>
        <dbReference type="Proteomes" id="UP001501035"/>
    </source>
</evidence>
<dbReference type="RefSeq" id="WP_290703775.1">
    <property type="nucleotide sequence ID" value="NZ_BAAAVS010000001.1"/>
</dbReference>
<dbReference type="NCBIfam" id="TIGR03725">
    <property type="entry name" value="T6A_YeaZ"/>
    <property type="match status" value="1"/>
</dbReference>
<dbReference type="Gene3D" id="3.30.420.40">
    <property type="match status" value="2"/>
</dbReference>
<reference evidence="3" key="1">
    <citation type="journal article" date="2019" name="Int. J. Syst. Evol. Microbiol.">
        <title>The Global Catalogue of Microorganisms (GCM) 10K type strain sequencing project: providing services to taxonomists for standard genome sequencing and annotation.</title>
        <authorList>
            <consortium name="The Broad Institute Genomics Platform"/>
            <consortium name="The Broad Institute Genome Sequencing Center for Infectious Disease"/>
            <person name="Wu L."/>
            <person name="Ma J."/>
        </authorList>
    </citation>
    <scope>NUCLEOTIDE SEQUENCE [LARGE SCALE GENOMIC DNA]</scope>
    <source>
        <strain evidence="3">JCM 14234</strain>
    </source>
</reference>
<dbReference type="PANTHER" id="PTHR11735:SF11">
    <property type="entry name" value="TRNA THREONYLCARBAMOYLADENOSINE BIOSYNTHESIS PROTEIN TSAB"/>
    <property type="match status" value="1"/>
</dbReference>
<evidence type="ECO:0000259" key="1">
    <source>
        <dbReference type="Pfam" id="PF00814"/>
    </source>
</evidence>
<dbReference type="EMBL" id="BAAAVS010000001">
    <property type="protein sequence ID" value="GAA3023631.1"/>
    <property type="molecule type" value="Genomic_DNA"/>
</dbReference>
<accession>A0ABP6KYR1</accession>
<dbReference type="PANTHER" id="PTHR11735">
    <property type="entry name" value="TRNA N6-ADENOSINE THREONYLCARBAMOYLTRANSFERASE"/>
    <property type="match status" value="1"/>
</dbReference>
<dbReference type="Proteomes" id="UP001501035">
    <property type="component" value="Unassembled WGS sequence"/>
</dbReference>
<sequence length="241" mass="24763">MAVVVVSGRRVLVIDTATDAIVTGLVTVRAGGVDEVSSRTVVDHRRHAEMLTTLMRECLTESGWRGVDVDAVVVGCGPGPFTGLRVGMATAAAYGDALGIPVYGVGTLDAIAAAAARGSQARSILVVTDARRREVYWARYADGRRVGGPGVSAPAVLQAELAAEPVDLIAGGAPPHWAGGTEPASRNPGRPVVDVAPDVVGLASVIAPALLAGSPPDPLVPLYLRRPDAVELADQKKKRGS</sequence>
<dbReference type="InterPro" id="IPR022496">
    <property type="entry name" value="T6A_TsaB"/>
</dbReference>